<dbReference type="EMBL" id="JABDTM020028925">
    <property type="protein sequence ID" value="KAH0808267.1"/>
    <property type="molecule type" value="Genomic_DNA"/>
</dbReference>
<comment type="caution">
    <text evidence="1">The sequence shown here is derived from an EMBL/GenBank/DDBJ whole genome shotgun (WGS) entry which is preliminary data.</text>
</comment>
<accession>A0A8J6L6I9</accession>
<gene>
    <name evidence="1" type="ORF">GEV33_014524</name>
</gene>
<reference evidence="1" key="2">
    <citation type="submission" date="2021-08" db="EMBL/GenBank/DDBJ databases">
        <authorList>
            <person name="Eriksson T."/>
        </authorList>
    </citation>
    <scope>NUCLEOTIDE SEQUENCE</scope>
    <source>
        <strain evidence="1">Stoneville</strain>
        <tissue evidence="1">Whole head</tissue>
    </source>
</reference>
<name>A0A8J6L6I9_TENMO</name>
<dbReference type="AlphaFoldDB" id="A0A8J6L6I9"/>
<evidence type="ECO:0000313" key="1">
    <source>
        <dbReference type="EMBL" id="KAH0808267.1"/>
    </source>
</evidence>
<reference evidence="1" key="1">
    <citation type="journal article" date="2020" name="J Insects Food Feed">
        <title>The yellow mealworm (Tenebrio molitor) genome: a resource for the emerging insects as food and feed industry.</title>
        <authorList>
            <person name="Eriksson T."/>
            <person name="Andere A."/>
            <person name="Kelstrup H."/>
            <person name="Emery V."/>
            <person name="Picard C."/>
        </authorList>
    </citation>
    <scope>NUCLEOTIDE SEQUENCE</scope>
    <source>
        <strain evidence="1">Stoneville</strain>
        <tissue evidence="1">Whole head</tissue>
    </source>
</reference>
<sequence>MSIDVRNLETEEYLGGNFLGSTAVQNNKLFNKLVCWLALRVTKRSVTRLNFANPSSYLWWYRGMIVKRSYSLSEEDPLTLTAELSESDAVSRPGDAVDRLRQVFYQLGTETEQDRRVGSPVGSPSKGCCSGDTSCSKEGVLGWITTHHDGIKVTCTPMMHCWRCDERHFLGGDETPLVWVSMRSELSQDGRRDRIRVHFCRFVINASKIESQGRRWVPNGEMTTR</sequence>
<proteinExistence type="predicted"/>
<protein>
    <submittedName>
        <fullName evidence="1">Uncharacterized protein</fullName>
    </submittedName>
</protein>
<keyword evidence="2" id="KW-1185">Reference proteome</keyword>
<evidence type="ECO:0000313" key="2">
    <source>
        <dbReference type="Proteomes" id="UP000719412"/>
    </source>
</evidence>
<organism evidence="1 2">
    <name type="scientific">Tenebrio molitor</name>
    <name type="common">Yellow mealworm beetle</name>
    <dbReference type="NCBI Taxonomy" id="7067"/>
    <lineage>
        <taxon>Eukaryota</taxon>
        <taxon>Metazoa</taxon>
        <taxon>Ecdysozoa</taxon>
        <taxon>Arthropoda</taxon>
        <taxon>Hexapoda</taxon>
        <taxon>Insecta</taxon>
        <taxon>Pterygota</taxon>
        <taxon>Neoptera</taxon>
        <taxon>Endopterygota</taxon>
        <taxon>Coleoptera</taxon>
        <taxon>Polyphaga</taxon>
        <taxon>Cucujiformia</taxon>
        <taxon>Tenebrionidae</taxon>
        <taxon>Tenebrio</taxon>
    </lineage>
</organism>
<dbReference type="Proteomes" id="UP000719412">
    <property type="component" value="Unassembled WGS sequence"/>
</dbReference>